<feature type="domain" description="RanBP2-type" evidence="6">
    <location>
        <begin position="213"/>
        <end position="242"/>
    </location>
</feature>
<dbReference type="Proteomes" id="UP000489600">
    <property type="component" value="Unassembled WGS sequence"/>
</dbReference>
<feature type="compositionally biased region" description="Polar residues" evidence="5">
    <location>
        <begin position="75"/>
        <end position="103"/>
    </location>
</feature>
<dbReference type="Gene3D" id="4.10.1060.10">
    <property type="entry name" value="Zinc finger, RanBP2-type"/>
    <property type="match status" value="1"/>
</dbReference>
<feature type="region of interest" description="Disordered" evidence="5">
    <location>
        <begin position="1"/>
        <end position="103"/>
    </location>
</feature>
<evidence type="ECO:0000256" key="2">
    <source>
        <dbReference type="ARBA" id="ARBA00022771"/>
    </source>
</evidence>
<accession>A0A565AZ92</accession>
<evidence type="ECO:0000256" key="3">
    <source>
        <dbReference type="ARBA" id="ARBA00022833"/>
    </source>
</evidence>
<evidence type="ECO:0000313" key="7">
    <source>
        <dbReference type="EMBL" id="VVA93835.1"/>
    </source>
</evidence>
<keyword evidence="2 4" id="KW-0863">Zinc-finger</keyword>
<dbReference type="PROSITE" id="PS01358">
    <property type="entry name" value="ZF_RANBP2_1"/>
    <property type="match status" value="1"/>
</dbReference>
<evidence type="ECO:0000256" key="4">
    <source>
        <dbReference type="PROSITE-ProRule" id="PRU00322"/>
    </source>
</evidence>
<keyword evidence="1" id="KW-0479">Metal-binding</keyword>
<dbReference type="SUPFAM" id="SSF90209">
    <property type="entry name" value="Ran binding protein zinc finger-like"/>
    <property type="match status" value="1"/>
</dbReference>
<dbReference type="PANTHER" id="PTHR23111">
    <property type="entry name" value="ZINC FINGER PROTEIN"/>
    <property type="match status" value="1"/>
</dbReference>
<proteinExistence type="predicted"/>
<gene>
    <name evidence="7" type="ORF">ANE_LOCUS4280</name>
</gene>
<sequence length="247" mass="27916">MEEISPSKDQREVGMDRTLLGKHATISQTEIAANKRTTSNTQEPQLHKDVANGTYSTNDFRPAKQMRKSGEQDTAMKNSEAATSGSKVNKSQPIASSSSVPQWTDEQLEELFAKRELIHESARRLLLELVEFTEKPLSPVLPKSSFKEPLIGKERGFRSRNDEPSQRVRNEGCRVCTEVADRRSVAAVVKEGDWICPDKGTKENFNKNVVEMKKGDWNCSGCGFMNFSSNKQCKQCRERHPKRQLEP</sequence>
<protein>
    <recommendedName>
        <fullName evidence="6">RanBP2-type domain-containing protein</fullName>
    </recommendedName>
</protein>
<dbReference type="GO" id="GO:0003729">
    <property type="term" value="F:mRNA binding"/>
    <property type="evidence" value="ECO:0007669"/>
    <property type="project" value="TreeGrafter"/>
</dbReference>
<dbReference type="Pfam" id="PF00641">
    <property type="entry name" value="Zn_ribbon_RanBP"/>
    <property type="match status" value="1"/>
</dbReference>
<dbReference type="PANTHER" id="PTHR23111:SF40">
    <property type="entry name" value="RNA-BINDING PROTEIN INVOLVED IN HETEROCHROMATIN ASSEMBLY-RELATED"/>
    <property type="match status" value="1"/>
</dbReference>
<feature type="compositionally biased region" description="Basic and acidic residues" evidence="5">
    <location>
        <begin position="1"/>
        <end position="15"/>
    </location>
</feature>
<comment type="caution">
    <text evidence="7">The sequence shown here is derived from an EMBL/GenBank/DDBJ whole genome shotgun (WGS) entry which is preliminary data.</text>
</comment>
<dbReference type="AlphaFoldDB" id="A0A565AZ92"/>
<dbReference type="EMBL" id="CABITT030000002">
    <property type="protein sequence ID" value="VVA93835.1"/>
    <property type="molecule type" value="Genomic_DNA"/>
</dbReference>
<evidence type="ECO:0000256" key="1">
    <source>
        <dbReference type="ARBA" id="ARBA00022723"/>
    </source>
</evidence>
<dbReference type="InterPro" id="IPR001876">
    <property type="entry name" value="Znf_RanBP2"/>
</dbReference>
<reference evidence="7" key="1">
    <citation type="submission" date="2019-07" db="EMBL/GenBank/DDBJ databases">
        <authorList>
            <person name="Dittberner H."/>
        </authorList>
    </citation>
    <scope>NUCLEOTIDE SEQUENCE [LARGE SCALE GENOMIC DNA]</scope>
</reference>
<dbReference type="PROSITE" id="PS50199">
    <property type="entry name" value="ZF_RANBP2_2"/>
    <property type="match status" value="1"/>
</dbReference>
<keyword evidence="8" id="KW-1185">Reference proteome</keyword>
<evidence type="ECO:0000256" key="5">
    <source>
        <dbReference type="SAM" id="MobiDB-lite"/>
    </source>
</evidence>
<evidence type="ECO:0000313" key="8">
    <source>
        <dbReference type="Proteomes" id="UP000489600"/>
    </source>
</evidence>
<dbReference type="OrthoDB" id="550780at2759"/>
<name>A0A565AZ92_9BRAS</name>
<evidence type="ECO:0000259" key="6">
    <source>
        <dbReference type="PROSITE" id="PS50199"/>
    </source>
</evidence>
<dbReference type="SMART" id="SM00547">
    <property type="entry name" value="ZnF_RBZ"/>
    <property type="match status" value="1"/>
</dbReference>
<organism evidence="7 8">
    <name type="scientific">Arabis nemorensis</name>
    <dbReference type="NCBI Taxonomy" id="586526"/>
    <lineage>
        <taxon>Eukaryota</taxon>
        <taxon>Viridiplantae</taxon>
        <taxon>Streptophyta</taxon>
        <taxon>Embryophyta</taxon>
        <taxon>Tracheophyta</taxon>
        <taxon>Spermatophyta</taxon>
        <taxon>Magnoliopsida</taxon>
        <taxon>eudicotyledons</taxon>
        <taxon>Gunneridae</taxon>
        <taxon>Pentapetalae</taxon>
        <taxon>rosids</taxon>
        <taxon>malvids</taxon>
        <taxon>Brassicales</taxon>
        <taxon>Brassicaceae</taxon>
        <taxon>Arabideae</taxon>
        <taxon>Arabis</taxon>
    </lineage>
</organism>
<feature type="compositionally biased region" description="Polar residues" evidence="5">
    <location>
        <begin position="25"/>
        <end position="44"/>
    </location>
</feature>
<dbReference type="InterPro" id="IPR036443">
    <property type="entry name" value="Znf_RanBP2_sf"/>
</dbReference>
<dbReference type="GO" id="GO:0005737">
    <property type="term" value="C:cytoplasm"/>
    <property type="evidence" value="ECO:0007669"/>
    <property type="project" value="TreeGrafter"/>
</dbReference>
<keyword evidence="3" id="KW-0862">Zinc</keyword>
<dbReference type="GO" id="GO:0008270">
    <property type="term" value="F:zinc ion binding"/>
    <property type="evidence" value="ECO:0007669"/>
    <property type="project" value="UniProtKB-KW"/>
</dbReference>